<reference evidence="3 4" key="1">
    <citation type="submission" date="2020-12" db="EMBL/GenBank/DDBJ databases">
        <title>Draft genome sequence of the commensal strain Corynebacterium tuberculostearicum MFP09/CIP 102622 isolated from human skin.</title>
        <authorList>
            <person name="Boukerb A.M."/>
            <person name="Janvier X."/>
            <person name="Feuilloley M.G.J."/>
            <person name="Groboillot A."/>
        </authorList>
    </citation>
    <scope>NUCLEOTIDE SEQUENCE [LARGE SCALE GENOMIC DNA]</scope>
    <source>
        <strain evidence="3 4">CIP 102622</strain>
    </source>
</reference>
<feature type="domain" description="HNH nuclease" evidence="2">
    <location>
        <begin position="238"/>
        <end position="290"/>
    </location>
</feature>
<gene>
    <name evidence="3" type="ORF">JDP02_06610</name>
</gene>
<keyword evidence="4" id="KW-1185">Reference proteome</keyword>
<keyword evidence="3" id="KW-0378">Hydrolase</keyword>
<evidence type="ECO:0000259" key="2">
    <source>
        <dbReference type="SMART" id="SM00507"/>
    </source>
</evidence>
<accession>A0A8I1LCZ4</accession>
<keyword evidence="3" id="KW-0255">Endonuclease</keyword>
<comment type="caution">
    <text evidence="3">The sequence shown here is derived from an EMBL/GenBank/DDBJ whole genome shotgun (WGS) entry which is preliminary data.</text>
</comment>
<keyword evidence="3" id="KW-0540">Nuclease</keyword>
<feature type="region of interest" description="Disordered" evidence="1">
    <location>
        <begin position="290"/>
        <end position="326"/>
    </location>
</feature>
<dbReference type="EMBL" id="JAEHFL010000008">
    <property type="protein sequence ID" value="MBK3428184.1"/>
    <property type="molecule type" value="Genomic_DNA"/>
</dbReference>
<dbReference type="InterPro" id="IPR003615">
    <property type="entry name" value="HNH_nuc"/>
</dbReference>
<proteinExistence type="predicted"/>
<sequence>MISTYLTAVNSPMVLIEECAGLSVEELVDKGFSDREAAEFACLADTYFGRTSFRAKQRAARRTTLPLDALKIIEHYAQKMKTQRAAWALREELCALRVATSEIERRARRLVREERTTKRSEGVRLTRRRDDLWTLTITAESELVAEINNHVSTVADARRVFSQGAAASTITTNVVLTLNEMVKVIHGEDVTLQLTNGAQISGADLARRALADVGLITLIHPVTGPVNLYQSRRRATWKQRQMAMAENPVCPWPDCHTPADECQVHHLTPWLLGGDTNPENLTMACKYHNGVNDDDPNAPPRRGRLERRPGEGIVWRPPWASPPEDG</sequence>
<dbReference type="GO" id="GO:0004519">
    <property type="term" value="F:endonuclease activity"/>
    <property type="evidence" value="ECO:0007669"/>
    <property type="project" value="UniProtKB-KW"/>
</dbReference>
<dbReference type="GO" id="GO:0008270">
    <property type="term" value="F:zinc ion binding"/>
    <property type="evidence" value="ECO:0007669"/>
    <property type="project" value="InterPro"/>
</dbReference>
<dbReference type="SMART" id="SM00507">
    <property type="entry name" value="HNHc"/>
    <property type="match status" value="1"/>
</dbReference>
<dbReference type="Proteomes" id="UP000603369">
    <property type="component" value="Unassembled WGS sequence"/>
</dbReference>
<dbReference type="Gene3D" id="1.10.30.50">
    <property type="match status" value="1"/>
</dbReference>
<organism evidence="3 4">
    <name type="scientific">Corynebacterium tuberculostearicum</name>
    <dbReference type="NCBI Taxonomy" id="38304"/>
    <lineage>
        <taxon>Bacteria</taxon>
        <taxon>Bacillati</taxon>
        <taxon>Actinomycetota</taxon>
        <taxon>Actinomycetes</taxon>
        <taxon>Mycobacteriales</taxon>
        <taxon>Corynebacteriaceae</taxon>
        <taxon>Corynebacterium</taxon>
    </lineage>
</organism>
<evidence type="ECO:0000313" key="3">
    <source>
        <dbReference type="EMBL" id="MBK3428184.1"/>
    </source>
</evidence>
<dbReference type="AlphaFoldDB" id="A0A8I1LCZ4"/>
<dbReference type="InterPro" id="IPR002711">
    <property type="entry name" value="HNH"/>
</dbReference>
<name>A0A8I1LCZ4_9CORY</name>
<dbReference type="GO" id="GO:0003676">
    <property type="term" value="F:nucleic acid binding"/>
    <property type="evidence" value="ECO:0007669"/>
    <property type="project" value="InterPro"/>
</dbReference>
<protein>
    <submittedName>
        <fullName evidence="3">HNH endonuclease</fullName>
    </submittedName>
</protein>
<dbReference type="RefSeq" id="WP_200435844.1">
    <property type="nucleotide sequence ID" value="NZ_JAEHFL010000008.1"/>
</dbReference>
<evidence type="ECO:0000256" key="1">
    <source>
        <dbReference type="SAM" id="MobiDB-lite"/>
    </source>
</evidence>
<evidence type="ECO:0000313" key="4">
    <source>
        <dbReference type="Proteomes" id="UP000603369"/>
    </source>
</evidence>
<dbReference type="Pfam" id="PF01844">
    <property type="entry name" value="HNH"/>
    <property type="match status" value="1"/>
</dbReference>
<dbReference type="CDD" id="cd00085">
    <property type="entry name" value="HNHc"/>
    <property type="match status" value="1"/>
</dbReference>